<dbReference type="Proteomes" id="UP000623958">
    <property type="component" value="Unassembled WGS sequence"/>
</dbReference>
<keyword evidence="2" id="KW-1185">Reference proteome</keyword>
<dbReference type="AlphaFoldDB" id="A0A919F7K9"/>
<dbReference type="InterPro" id="IPR036390">
    <property type="entry name" value="WH_DNA-bd_sf"/>
</dbReference>
<dbReference type="Pfam" id="PF13412">
    <property type="entry name" value="HTH_24"/>
    <property type="match status" value="1"/>
</dbReference>
<dbReference type="SUPFAM" id="SSF46785">
    <property type="entry name" value="Winged helix' DNA-binding domain"/>
    <property type="match status" value="1"/>
</dbReference>
<dbReference type="Gene3D" id="1.10.10.10">
    <property type="entry name" value="Winged helix-like DNA-binding domain superfamily/Winged helix DNA-binding domain"/>
    <property type="match status" value="1"/>
</dbReference>
<accession>A0A919F7K9</accession>
<protein>
    <submittedName>
        <fullName evidence="1">MarR family EPS-associated transcriptional regulator</fullName>
    </submittedName>
</protein>
<name>A0A919F7K9_9XANT</name>
<gene>
    <name evidence="1" type="ORF">GCM10009090_14080</name>
</gene>
<comment type="caution">
    <text evidence="1">The sequence shown here is derived from an EMBL/GenBank/DDBJ whole genome shotgun (WGS) entry which is preliminary data.</text>
</comment>
<dbReference type="InterPro" id="IPR036388">
    <property type="entry name" value="WH-like_DNA-bd_sf"/>
</dbReference>
<dbReference type="InterPro" id="IPR026433">
    <property type="entry name" value="MarR_EPS"/>
</dbReference>
<dbReference type="EMBL" id="BNBA01000008">
    <property type="protein sequence ID" value="GHH51564.1"/>
    <property type="molecule type" value="Genomic_DNA"/>
</dbReference>
<reference evidence="1" key="1">
    <citation type="journal article" date="2014" name="Int. J. Syst. Evol. Microbiol.">
        <title>Complete genome sequence of Corynebacterium casei LMG S-19264T (=DSM 44701T), isolated from a smear-ripened cheese.</title>
        <authorList>
            <consortium name="US DOE Joint Genome Institute (JGI-PGF)"/>
            <person name="Walter F."/>
            <person name="Albersmeier A."/>
            <person name="Kalinowski J."/>
            <person name="Ruckert C."/>
        </authorList>
    </citation>
    <scope>NUCLEOTIDE SEQUENCE</scope>
    <source>
        <strain evidence="1">JCM 13306</strain>
    </source>
</reference>
<evidence type="ECO:0000313" key="1">
    <source>
        <dbReference type="EMBL" id="GHH51564.1"/>
    </source>
</evidence>
<dbReference type="NCBIfam" id="TIGR04176">
    <property type="entry name" value="MarR_EPS"/>
    <property type="match status" value="1"/>
</dbReference>
<evidence type="ECO:0000313" key="2">
    <source>
        <dbReference type="Proteomes" id="UP000623958"/>
    </source>
</evidence>
<sequence>MRQVQSEEVRHRLLRMIEERPGLTQREAAVELGISVGKVNYCLRALVDRGYVKLGNFRRSPDKRKYRYWLTPSGIEEKTRITVHFLRRKLDEYERLKREIDMLMAEVGGTGASPERPRESR</sequence>
<proteinExistence type="predicted"/>
<reference evidence="1" key="2">
    <citation type="submission" date="2020-09" db="EMBL/GenBank/DDBJ databases">
        <authorList>
            <person name="Sun Q."/>
            <person name="Ohkuma M."/>
        </authorList>
    </citation>
    <scope>NUCLEOTIDE SEQUENCE</scope>
    <source>
        <strain evidence="1">JCM 13306</strain>
    </source>
</reference>
<organism evidence="1 2">
    <name type="scientific">Xanthomonas boreopolis</name>
    <dbReference type="NCBI Taxonomy" id="86183"/>
    <lineage>
        <taxon>Bacteria</taxon>
        <taxon>Pseudomonadati</taxon>
        <taxon>Pseudomonadota</taxon>
        <taxon>Gammaproteobacteria</taxon>
        <taxon>Lysobacterales</taxon>
        <taxon>Lysobacteraceae</taxon>
        <taxon>Xanthomonas</taxon>
    </lineage>
</organism>